<keyword evidence="3" id="KW-1185">Reference proteome</keyword>
<sequence>MPWAKVRKSVAARRKENREKSARHYARHRENILAWKKAARQLAAREDEIARLKERTERRNEKESGGSSAVRKQERKNSRLEADFQRVSESLARYTQGLPSRFLEQLCIQYISQFPSSESSARFVLESAESHINDFMKTCYRLEGDVLQEKGANEDYFRAHNLTKQVKCILDCIVNMEMTALDPDEDLGKAFRAKKLQFQRASVEGWINGTSSIPE</sequence>
<evidence type="ECO:0000313" key="2">
    <source>
        <dbReference type="EMBL" id="KAK7013628.1"/>
    </source>
</evidence>
<protein>
    <submittedName>
        <fullName evidence="2">Uncharacterized protein</fullName>
    </submittedName>
</protein>
<gene>
    <name evidence="2" type="ORF">VNI00_019464</name>
</gene>
<dbReference type="EMBL" id="JAYKXP010000385">
    <property type="protein sequence ID" value="KAK7013628.1"/>
    <property type="molecule type" value="Genomic_DNA"/>
</dbReference>
<evidence type="ECO:0000313" key="3">
    <source>
        <dbReference type="Proteomes" id="UP001383192"/>
    </source>
</evidence>
<dbReference type="Proteomes" id="UP001383192">
    <property type="component" value="Unassembled WGS sequence"/>
</dbReference>
<comment type="caution">
    <text evidence="2">The sequence shown here is derived from an EMBL/GenBank/DDBJ whole genome shotgun (WGS) entry which is preliminary data.</text>
</comment>
<name>A0AAW0AM68_9AGAR</name>
<feature type="region of interest" description="Disordered" evidence="1">
    <location>
        <begin position="1"/>
        <end position="25"/>
    </location>
</feature>
<accession>A0AAW0AM68</accession>
<feature type="compositionally biased region" description="Basic residues" evidence="1">
    <location>
        <begin position="1"/>
        <end position="12"/>
    </location>
</feature>
<reference evidence="2 3" key="1">
    <citation type="submission" date="2024-01" db="EMBL/GenBank/DDBJ databases">
        <title>A draft genome for a cacao thread blight-causing isolate of Paramarasmius palmivorus.</title>
        <authorList>
            <person name="Baruah I.K."/>
            <person name="Bukari Y."/>
            <person name="Amoako-Attah I."/>
            <person name="Meinhardt L.W."/>
            <person name="Bailey B.A."/>
            <person name="Cohen S.P."/>
        </authorList>
    </citation>
    <scope>NUCLEOTIDE SEQUENCE [LARGE SCALE GENOMIC DNA]</scope>
    <source>
        <strain evidence="2 3">GH-12</strain>
    </source>
</reference>
<feature type="compositionally biased region" description="Basic and acidic residues" evidence="1">
    <location>
        <begin position="13"/>
        <end position="22"/>
    </location>
</feature>
<evidence type="ECO:0000256" key="1">
    <source>
        <dbReference type="SAM" id="MobiDB-lite"/>
    </source>
</evidence>
<dbReference type="AlphaFoldDB" id="A0AAW0AM68"/>
<organism evidence="2 3">
    <name type="scientific">Paramarasmius palmivorus</name>
    <dbReference type="NCBI Taxonomy" id="297713"/>
    <lineage>
        <taxon>Eukaryota</taxon>
        <taxon>Fungi</taxon>
        <taxon>Dikarya</taxon>
        <taxon>Basidiomycota</taxon>
        <taxon>Agaricomycotina</taxon>
        <taxon>Agaricomycetes</taxon>
        <taxon>Agaricomycetidae</taxon>
        <taxon>Agaricales</taxon>
        <taxon>Marasmiineae</taxon>
        <taxon>Marasmiaceae</taxon>
        <taxon>Paramarasmius</taxon>
    </lineage>
</organism>
<feature type="compositionally biased region" description="Basic and acidic residues" evidence="1">
    <location>
        <begin position="51"/>
        <end position="64"/>
    </location>
</feature>
<feature type="region of interest" description="Disordered" evidence="1">
    <location>
        <begin position="51"/>
        <end position="79"/>
    </location>
</feature>
<proteinExistence type="predicted"/>